<dbReference type="Proteomes" id="UP000740883">
    <property type="component" value="Unassembled WGS sequence"/>
</dbReference>
<keyword evidence="3" id="KW-1185">Reference proteome</keyword>
<name>A0A9P6H208_9MICR</name>
<evidence type="ECO:0000313" key="3">
    <source>
        <dbReference type="Proteomes" id="UP000740883"/>
    </source>
</evidence>
<dbReference type="OrthoDB" id="2196338at2759"/>
<gene>
    <name evidence="2" type="ORF">NGRA_0081</name>
</gene>
<feature type="compositionally biased region" description="Basic and acidic residues" evidence="1">
    <location>
        <begin position="107"/>
        <end position="116"/>
    </location>
</feature>
<accession>A0A9P6H208</accession>
<protein>
    <submittedName>
        <fullName evidence="2">Uncharacterized protein</fullName>
    </submittedName>
</protein>
<sequence length="156" mass="18848">MKKNTKENPKEQLNKLELQIRSVFLKGEEASDEQKLVLIKKYLKNKPKYLNEIKIFLREKDEELYRQYAECFITNPGVEEAFGIKGESVEKVEIKRVKSLKPVLHSTGERKQDDRKKRIARRNKKEVRERYKEKEEKKKEYEKKLSKIHEKIKKKN</sequence>
<comment type="caution">
    <text evidence="2">The sequence shown here is derived from an EMBL/GenBank/DDBJ whole genome shotgun (WGS) entry which is preliminary data.</text>
</comment>
<organism evidence="2 3">
    <name type="scientific">Nosema granulosis</name>
    <dbReference type="NCBI Taxonomy" id="83296"/>
    <lineage>
        <taxon>Eukaryota</taxon>
        <taxon>Fungi</taxon>
        <taxon>Fungi incertae sedis</taxon>
        <taxon>Microsporidia</taxon>
        <taxon>Nosematidae</taxon>
        <taxon>Nosema</taxon>
    </lineage>
</organism>
<evidence type="ECO:0000313" key="2">
    <source>
        <dbReference type="EMBL" id="KAF9764993.1"/>
    </source>
</evidence>
<proteinExistence type="predicted"/>
<feature type="compositionally biased region" description="Basic and acidic residues" evidence="1">
    <location>
        <begin position="126"/>
        <end position="138"/>
    </location>
</feature>
<evidence type="ECO:0000256" key="1">
    <source>
        <dbReference type="SAM" id="MobiDB-lite"/>
    </source>
</evidence>
<reference evidence="2 3" key="1">
    <citation type="journal article" date="2020" name="Genome Biol. Evol.">
        <title>Comparative genomics of strictly vertically transmitted, feminizing microsporidia endosymbionts of amphipod crustaceans.</title>
        <authorList>
            <person name="Cormier A."/>
            <person name="Chebbi M.A."/>
            <person name="Giraud I."/>
            <person name="Wattier R."/>
            <person name="Teixeira M."/>
            <person name="Gilbert C."/>
            <person name="Rigaud T."/>
            <person name="Cordaux R."/>
        </authorList>
    </citation>
    <scope>NUCLEOTIDE SEQUENCE [LARGE SCALE GENOMIC DNA]</scope>
    <source>
        <strain evidence="2 3">Ou3-Ou53</strain>
    </source>
</reference>
<feature type="region of interest" description="Disordered" evidence="1">
    <location>
        <begin position="103"/>
        <end position="138"/>
    </location>
</feature>
<dbReference type="EMBL" id="SBJO01000003">
    <property type="protein sequence ID" value="KAF9764993.1"/>
    <property type="molecule type" value="Genomic_DNA"/>
</dbReference>
<dbReference type="AlphaFoldDB" id="A0A9P6H208"/>